<dbReference type="EMBL" id="VIGC01000006">
    <property type="protein sequence ID" value="TQE96757.1"/>
    <property type="molecule type" value="Genomic_DNA"/>
</dbReference>
<evidence type="ECO:0000313" key="1">
    <source>
        <dbReference type="EMBL" id="TQE96757.1"/>
    </source>
</evidence>
<evidence type="ECO:0000313" key="2">
    <source>
        <dbReference type="Proteomes" id="UP000317371"/>
    </source>
</evidence>
<gene>
    <name evidence="1" type="ORF">FKZ61_05705</name>
</gene>
<keyword evidence="2" id="KW-1185">Reference proteome</keyword>
<comment type="caution">
    <text evidence="1">The sequence shown here is derived from an EMBL/GenBank/DDBJ whole genome shotgun (WGS) entry which is preliminary data.</text>
</comment>
<reference evidence="1 2" key="1">
    <citation type="submission" date="2019-06" db="EMBL/GenBank/DDBJ databases">
        <title>Genome sequence of Litorilinea aerophila BAA-2444.</title>
        <authorList>
            <person name="Maclea K.S."/>
            <person name="Maurais E.G."/>
            <person name="Iannazzi L.C."/>
        </authorList>
    </citation>
    <scope>NUCLEOTIDE SEQUENCE [LARGE SCALE GENOMIC DNA]</scope>
    <source>
        <strain evidence="1 2">ATCC BAA-2444</strain>
    </source>
</reference>
<dbReference type="AlphaFoldDB" id="A0A540VJ27"/>
<accession>A0A540VJ27</accession>
<proteinExistence type="predicted"/>
<protein>
    <submittedName>
        <fullName evidence="1">Uncharacterized protein</fullName>
    </submittedName>
</protein>
<organism evidence="1 2">
    <name type="scientific">Litorilinea aerophila</name>
    <dbReference type="NCBI Taxonomy" id="1204385"/>
    <lineage>
        <taxon>Bacteria</taxon>
        <taxon>Bacillati</taxon>
        <taxon>Chloroflexota</taxon>
        <taxon>Caldilineae</taxon>
        <taxon>Caldilineales</taxon>
        <taxon>Caldilineaceae</taxon>
        <taxon>Litorilinea</taxon>
    </lineage>
</organism>
<dbReference type="RefSeq" id="WP_141609129.1">
    <property type="nucleotide sequence ID" value="NZ_VIGC02000006.1"/>
</dbReference>
<name>A0A540VJ27_9CHLR</name>
<sequence length="106" mass="11679">MTDQDVKRLREVMQEADLTPEQREEAEALLAQAEEGDELARIKARELMRVAGYAPPLGEDPPQEPGPRYVCPQDPAHYAVYLTSAGLELICPEHEVALVPDPTGKG</sequence>
<dbReference type="InParanoid" id="A0A540VJ27"/>
<dbReference type="Proteomes" id="UP000317371">
    <property type="component" value="Unassembled WGS sequence"/>
</dbReference>